<dbReference type="FunFam" id="3.40.50.12670:FF:000001">
    <property type="entry name" value="Carboxypeptidase"/>
    <property type="match status" value="1"/>
</dbReference>
<dbReference type="PANTHER" id="PTHR11802">
    <property type="entry name" value="SERINE PROTEASE FAMILY S10 SERINE CARBOXYPEPTIDASE"/>
    <property type="match status" value="1"/>
</dbReference>
<dbReference type="GO" id="GO:0004185">
    <property type="term" value="F:serine-type carboxypeptidase activity"/>
    <property type="evidence" value="ECO:0007669"/>
    <property type="project" value="InterPro"/>
</dbReference>
<evidence type="ECO:0000313" key="5">
    <source>
        <dbReference type="EMBL" id="AQK66293.1"/>
    </source>
</evidence>
<keyword evidence="3" id="KW-1015">Disulfide bond</keyword>
<sequence length="355" mass="39309">MAITPRLAAIFFSLLCCRSASSLRPPNLISNSSGGVITHLPGFQGPLPFHLQTGYVEVDEDNGVHLFYYFVRSEREDSPGDDPVVLWLTGGPGCSVLTGLAYEIGPLSFDLNGYVGGLPKLVYKQDSWTKWFDKYPQFFSSPLYIAGDSYSGMIVPTVTSEIARGKEEGSQPNLNLKGYLVGNPVTDFNFDGPSRIPFAHGMGLISDEIYETAGYMMSSMWANDASVRQALGIHKGTVPSWSRCNYDIPYTNDIPSAVKYHLDVTTKGYRSLVYNGDHDMVVPFIGTQAWIRSLNFSTVDEWRPWFVDGQVAGFTRSYSNNLTFATVKGGGHTAPEYMPRQCFAMFVRWVSGDPL</sequence>
<gene>
    <name evidence="5" type="ORF">ZEAMMB73_Zm00001d014443</name>
</gene>
<organism evidence="5">
    <name type="scientific">Zea mays</name>
    <name type="common">Maize</name>
    <dbReference type="NCBI Taxonomy" id="4577"/>
    <lineage>
        <taxon>Eukaryota</taxon>
        <taxon>Viridiplantae</taxon>
        <taxon>Streptophyta</taxon>
        <taxon>Embryophyta</taxon>
        <taxon>Tracheophyta</taxon>
        <taxon>Spermatophyta</taxon>
        <taxon>Magnoliopsida</taxon>
        <taxon>Liliopsida</taxon>
        <taxon>Poales</taxon>
        <taxon>Poaceae</taxon>
        <taxon>PACMAD clade</taxon>
        <taxon>Panicoideae</taxon>
        <taxon>Andropogonodae</taxon>
        <taxon>Andropogoneae</taxon>
        <taxon>Tripsacinae</taxon>
        <taxon>Zea</taxon>
    </lineage>
</organism>
<keyword evidence="2" id="KW-0732">Signal</keyword>
<reference evidence="5" key="1">
    <citation type="submission" date="2015-12" db="EMBL/GenBank/DDBJ databases">
        <title>Update maize B73 reference genome by single molecule sequencing technologies.</title>
        <authorList>
            <consortium name="Maize Genome Sequencing Project"/>
            <person name="Ware D."/>
        </authorList>
    </citation>
    <scope>NUCLEOTIDE SEQUENCE</scope>
    <source>
        <tissue evidence="5">Seedling</tissue>
    </source>
</reference>
<dbReference type="InterPro" id="IPR029058">
    <property type="entry name" value="AB_hydrolase_fold"/>
</dbReference>
<proteinExistence type="inferred from homology"/>
<evidence type="ECO:0000256" key="4">
    <source>
        <dbReference type="ARBA" id="ARBA00023180"/>
    </source>
</evidence>
<keyword evidence="5" id="KW-0645">Protease</keyword>
<dbReference type="AlphaFoldDB" id="A0A1D6GTG9"/>
<keyword evidence="4" id="KW-0325">Glycoprotein</keyword>
<dbReference type="PROSITE" id="PS00560">
    <property type="entry name" value="CARBOXYPEPT_SER_HIS"/>
    <property type="match status" value="1"/>
</dbReference>
<dbReference type="Pfam" id="PF00450">
    <property type="entry name" value="Peptidase_S10"/>
    <property type="match status" value="2"/>
</dbReference>
<dbReference type="FunFam" id="3.40.50.11320:FF:000002">
    <property type="entry name" value="Carboxypeptidase"/>
    <property type="match status" value="1"/>
</dbReference>
<evidence type="ECO:0000256" key="3">
    <source>
        <dbReference type="ARBA" id="ARBA00023157"/>
    </source>
</evidence>
<dbReference type="PRINTS" id="PR00724">
    <property type="entry name" value="CRBOXYPTASEC"/>
</dbReference>
<keyword evidence="5" id="KW-0378">Hydrolase</keyword>
<dbReference type="InterPro" id="IPR001563">
    <property type="entry name" value="Peptidase_S10"/>
</dbReference>
<dbReference type="GO" id="GO:0006508">
    <property type="term" value="P:proteolysis"/>
    <property type="evidence" value="ECO:0007669"/>
    <property type="project" value="InterPro"/>
</dbReference>
<name>A0A1D6GTG9_MAIZE</name>
<protein>
    <submittedName>
        <fullName evidence="5">Serine carboxypeptidase-like 19</fullName>
    </submittedName>
</protein>
<dbReference type="PANTHER" id="PTHR11802:SF29">
    <property type="entry name" value="SERINE CARBOXYPEPTIDASE-LIKE 19"/>
    <property type="match status" value="1"/>
</dbReference>
<dbReference type="InterPro" id="IPR033124">
    <property type="entry name" value="Ser_caboxypep_his_AS"/>
</dbReference>
<dbReference type="ExpressionAtlas" id="A0A1D6GTG9">
    <property type="expression patterns" value="baseline and differential"/>
</dbReference>
<evidence type="ECO:0000256" key="1">
    <source>
        <dbReference type="ARBA" id="ARBA00009431"/>
    </source>
</evidence>
<evidence type="ECO:0000256" key="2">
    <source>
        <dbReference type="ARBA" id="ARBA00022729"/>
    </source>
</evidence>
<accession>A0A1D6GTG9</accession>
<comment type="similarity">
    <text evidence="1">Belongs to the peptidase S10 family.</text>
</comment>
<dbReference type="EMBL" id="CM000781">
    <property type="protein sequence ID" value="AQK66293.1"/>
    <property type="molecule type" value="Genomic_DNA"/>
</dbReference>
<keyword evidence="5" id="KW-0121">Carboxypeptidase</keyword>
<dbReference type="Gene3D" id="3.40.50.1820">
    <property type="entry name" value="alpha/beta hydrolase"/>
    <property type="match status" value="3"/>
</dbReference>
<dbReference type="SUPFAM" id="SSF53474">
    <property type="entry name" value="alpha/beta-Hydrolases"/>
    <property type="match status" value="1"/>
</dbReference>